<evidence type="ECO:0000313" key="2">
    <source>
        <dbReference type="EMBL" id="MBW90945.1"/>
    </source>
</evidence>
<dbReference type="EMBL" id="GGEC01010462">
    <property type="protein sequence ID" value="MBW90945.1"/>
    <property type="molecule type" value="Transcribed_RNA"/>
</dbReference>
<dbReference type="AlphaFoldDB" id="A0A2P2JBT8"/>
<evidence type="ECO:0000256" key="1">
    <source>
        <dbReference type="SAM" id="MobiDB-lite"/>
    </source>
</evidence>
<feature type="region of interest" description="Disordered" evidence="1">
    <location>
        <begin position="1"/>
        <end position="31"/>
    </location>
</feature>
<feature type="compositionally biased region" description="Basic residues" evidence="1">
    <location>
        <begin position="1"/>
        <end position="14"/>
    </location>
</feature>
<name>A0A2P2JBT8_RHIMU</name>
<proteinExistence type="predicted"/>
<reference evidence="2" key="1">
    <citation type="submission" date="2018-02" db="EMBL/GenBank/DDBJ databases">
        <title>Rhizophora mucronata_Transcriptome.</title>
        <authorList>
            <person name="Meera S.P."/>
            <person name="Sreeshan A."/>
            <person name="Augustine A."/>
        </authorList>
    </citation>
    <scope>NUCLEOTIDE SEQUENCE</scope>
    <source>
        <tissue evidence="2">Leaf</tissue>
    </source>
</reference>
<protein>
    <submittedName>
        <fullName evidence="2">Uncharacterized protein</fullName>
    </submittedName>
</protein>
<accession>A0A2P2JBT8</accession>
<organism evidence="2">
    <name type="scientific">Rhizophora mucronata</name>
    <name type="common">Asiatic mangrove</name>
    <dbReference type="NCBI Taxonomy" id="61149"/>
    <lineage>
        <taxon>Eukaryota</taxon>
        <taxon>Viridiplantae</taxon>
        <taxon>Streptophyta</taxon>
        <taxon>Embryophyta</taxon>
        <taxon>Tracheophyta</taxon>
        <taxon>Spermatophyta</taxon>
        <taxon>Magnoliopsida</taxon>
        <taxon>eudicotyledons</taxon>
        <taxon>Gunneridae</taxon>
        <taxon>Pentapetalae</taxon>
        <taxon>rosids</taxon>
        <taxon>fabids</taxon>
        <taxon>Malpighiales</taxon>
        <taxon>Rhizophoraceae</taxon>
        <taxon>Rhizophora</taxon>
    </lineage>
</organism>
<sequence length="31" mass="3836">MRRSRTSSHSHSQNRYKDHNFMTMHHTSIHK</sequence>